<dbReference type="Proteomes" id="UP001432312">
    <property type="component" value="Chromosome"/>
</dbReference>
<dbReference type="GeneID" id="95498941"/>
<dbReference type="RefSeq" id="WP_328739900.1">
    <property type="nucleotide sequence ID" value="NZ_CP108036.1"/>
</dbReference>
<protein>
    <submittedName>
        <fullName evidence="1">Uncharacterized protein</fullName>
    </submittedName>
</protein>
<reference evidence="1" key="1">
    <citation type="submission" date="2022-10" db="EMBL/GenBank/DDBJ databases">
        <title>The complete genomes of actinobacterial strains from the NBC collection.</title>
        <authorList>
            <person name="Joergensen T.S."/>
            <person name="Alvarez Arevalo M."/>
            <person name="Sterndorff E.B."/>
            <person name="Faurdal D."/>
            <person name="Vuksanovic O."/>
            <person name="Mourched A.-S."/>
            <person name="Charusanti P."/>
            <person name="Shaw S."/>
            <person name="Blin K."/>
            <person name="Weber T."/>
        </authorList>
    </citation>
    <scope>NUCLEOTIDE SEQUENCE</scope>
    <source>
        <strain evidence="1">NBC_00303</strain>
    </source>
</reference>
<organism evidence="1 2">
    <name type="scientific">Streptomyces erythrochromogenes</name>
    <dbReference type="NCBI Taxonomy" id="285574"/>
    <lineage>
        <taxon>Bacteria</taxon>
        <taxon>Bacillati</taxon>
        <taxon>Actinomycetota</taxon>
        <taxon>Actinomycetes</taxon>
        <taxon>Kitasatosporales</taxon>
        <taxon>Streptomycetaceae</taxon>
        <taxon>Streptomyces</taxon>
    </lineage>
</organism>
<name>A0ABZ1QEP8_9ACTN</name>
<keyword evidence="2" id="KW-1185">Reference proteome</keyword>
<sequence>MTGQPPSDTCRTLLLQIASYLDRSRPESLMWPASRDLLVGQFAAEHYGIRRDLVAEAEAELLAHAPGVVPGIKRSQYAEQLRAAAA</sequence>
<proteinExistence type="predicted"/>
<evidence type="ECO:0000313" key="2">
    <source>
        <dbReference type="Proteomes" id="UP001432312"/>
    </source>
</evidence>
<gene>
    <name evidence="1" type="ORF">OHA91_22870</name>
</gene>
<accession>A0ABZ1QEP8</accession>
<dbReference type="EMBL" id="CP108036">
    <property type="protein sequence ID" value="WUN81110.1"/>
    <property type="molecule type" value="Genomic_DNA"/>
</dbReference>
<evidence type="ECO:0000313" key="1">
    <source>
        <dbReference type="EMBL" id="WUN81110.1"/>
    </source>
</evidence>